<name>A0A0R1Y4T0_9LACO</name>
<organism evidence="1 2">
    <name type="scientific">Lactobacillus hamsteri DSM 5661 = JCM 6256</name>
    <dbReference type="NCBI Taxonomy" id="1423754"/>
    <lineage>
        <taxon>Bacteria</taxon>
        <taxon>Bacillati</taxon>
        <taxon>Bacillota</taxon>
        <taxon>Bacilli</taxon>
        <taxon>Lactobacillales</taxon>
        <taxon>Lactobacillaceae</taxon>
        <taxon>Lactobacillus</taxon>
    </lineage>
</organism>
<sequence length="277" mass="32048">MISVSQKNLLKLAEENEQKGDIETAIQNLEEALRSGRSNEIMLYLCRLYRKNNQGDRAYTLIKEEPDLFSDQQVYKEYCEILAANHFFIEALQLERLSGKKIPIKVEAASVEKQNLIMDLFKRQKNVTQWDYEQLLKLDLVNFKNFAQSLLLDPSQNFAVRLSLCEDLIRLRVKENIKIIILGEEEKFVPADTLLLEQSPIYKEIISGIGSKFRNNPSQLPMMLGEINLILGGLYPKLSSYVDETDSFTSDLISFLNTGNGRRHQKLFKKIYTYLPK</sequence>
<evidence type="ECO:0000313" key="2">
    <source>
        <dbReference type="Proteomes" id="UP000051223"/>
    </source>
</evidence>
<protein>
    <recommendedName>
        <fullName evidence="3">Tetratricopeptide repeat protein</fullName>
    </recommendedName>
</protein>
<dbReference type="Proteomes" id="UP000051223">
    <property type="component" value="Unassembled WGS sequence"/>
</dbReference>
<comment type="caution">
    <text evidence="1">The sequence shown here is derived from an EMBL/GenBank/DDBJ whole genome shotgun (WGS) entry which is preliminary data.</text>
</comment>
<dbReference type="AlphaFoldDB" id="A0A0R1Y4T0"/>
<gene>
    <name evidence="1" type="ORF">FC39_GL000291</name>
</gene>
<proteinExistence type="predicted"/>
<keyword evidence="2" id="KW-1185">Reference proteome</keyword>
<dbReference type="PATRIC" id="fig|1423754.3.peg.303"/>
<dbReference type="OrthoDB" id="2304952at2"/>
<dbReference type="RefSeq" id="WP_025079993.1">
    <property type="nucleotide sequence ID" value="NZ_AZGI01000090.1"/>
</dbReference>
<evidence type="ECO:0000313" key="1">
    <source>
        <dbReference type="EMBL" id="KRM37183.1"/>
    </source>
</evidence>
<reference evidence="1 2" key="1">
    <citation type="journal article" date="2015" name="Genome Announc.">
        <title>Expanding the biotechnology potential of lactobacilli through comparative genomics of 213 strains and associated genera.</title>
        <authorList>
            <person name="Sun Z."/>
            <person name="Harris H.M."/>
            <person name="McCann A."/>
            <person name="Guo C."/>
            <person name="Argimon S."/>
            <person name="Zhang W."/>
            <person name="Yang X."/>
            <person name="Jeffery I.B."/>
            <person name="Cooney J.C."/>
            <person name="Kagawa T.F."/>
            <person name="Liu W."/>
            <person name="Song Y."/>
            <person name="Salvetti E."/>
            <person name="Wrobel A."/>
            <person name="Rasinkangas P."/>
            <person name="Parkhill J."/>
            <person name="Rea M.C."/>
            <person name="O'Sullivan O."/>
            <person name="Ritari J."/>
            <person name="Douillard F.P."/>
            <person name="Paul Ross R."/>
            <person name="Yang R."/>
            <person name="Briner A.E."/>
            <person name="Felis G.E."/>
            <person name="de Vos W.M."/>
            <person name="Barrangou R."/>
            <person name="Klaenhammer T.R."/>
            <person name="Caufield P.W."/>
            <person name="Cui Y."/>
            <person name="Zhang H."/>
            <person name="O'Toole P.W."/>
        </authorList>
    </citation>
    <scope>NUCLEOTIDE SEQUENCE [LARGE SCALE GENOMIC DNA]</scope>
    <source>
        <strain evidence="1 2">DSM 5661</strain>
    </source>
</reference>
<accession>A0A0R1Y4T0</accession>
<dbReference type="STRING" id="1423754.FC39_GL000291"/>
<dbReference type="InterPro" id="IPR011990">
    <property type="entry name" value="TPR-like_helical_dom_sf"/>
</dbReference>
<dbReference type="EMBL" id="AZGI01000090">
    <property type="protein sequence ID" value="KRM37183.1"/>
    <property type="molecule type" value="Genomic_DNA"/>
</dbReference>
<dbReference type="eggNOG" id="ENOG5030489">
    <property type="taxonomic scope" value="Bacteria"/>
</dbReference>
<dbReference type="SUPFAM" id="SSF48452">
    <property type="entry name" value="TPR-like"/>
    <property type="match status" value="1"/>
</dbReference>
<evidence type="ECO:0008006" key="3">
    <source>
        <dbReference type="Google" id="ProtNLM"/>
    </source>
</evidence>